<dbReference type="STRING" id="913774.A0A0C3HX39"/>
<name>A0A0C3HX39_OIDMZ</name>
<dbReference type="Proteomes" id="UP000054321">
    <property type="component" value="Unassembled WGS sequence"/>
</dbReference>
<sequence>MSLIQPFKIAISDDKIRRLKQKLALTDFPDEVVDIDDPWSRGLPLSQAKRLALYWENEFDWRKTEDMLNRFPQYVTEIDMEGYGIYNVHFVHQPSTVTSAIPLLFIHGWPGSFIEVTKILPHLVGGGKEFPSFHVVAPSLIDFGFSSANKKKAFNIDQHAEACHKVMQSLGYNEYVVQGGDVGSLVARFIALQYGSKHCKAYHVNSAIPAEPTATAYPELHARIKATPLTESEIVGLARTKSFFTEGNGYLQQQSTKPQTIGFSMADSPVGLLAWIYEKMHDWSDKYTWTEDEILTWVSIYYFSRAGPAATGLFYYEMEHRQPTAITASQVYIDVPVGIARFSNDLILLPKLWNHTMGPIILQSEYERGGHFAAWERPDAIIKDLYAMFGEGGGAYGCVTGKSGYILD</sequence>
<proteinExistence type="inferred from homology"/>
<dbReference type="PANTHER" id="PTHR21661:SF35">
    <property type="entry name" value="EPOXIDE HYDROLASE"/>
    <property type="match status" value="1"/>
</dbReference>
<dbReference type="SUPFAM" id="SSF53474">
    <property type="entry name" value="alpha/beta-Hydrolases"/>
    <property type="match status" value="1"/>
</dbReference>
<evidence type="ECO:0000256" key="1">
    <source>
        <dbReference type="ARBA" id="ARBA00010088"/>
    </source>
</evidence>
<feature type="active site" description="Proton acceptor" evidence="4">
    <location>
        <position position="371"/>
    </location>
</feature>
<gene>
    <name evidence="6" type="ORF">OIDMADRAFT_110147</name>
</gene>
<protein>
    <recommendedName>
        <fullName evidence="5">Epoxide hydrolase N-terminal domain-containing protein</fullName>
    </recommendedName>
</protein>
<dbReference type="AlphaFoldDB" id="A0A0C3HX39"/>
<reference evidence="6 7" key="1">
    <citation type="submission" date="2014-04" db="EMBL/GenBank/DDBJ databases">
        <authorList>
            <consortium name="DOE Joint Genome Institute"/>
            <person name="Kuo A."/>
            <person name="Martino E."/>
            <person name="Perotto S."/>
            <person name="Kohler A."/>
            <person name="Nagy L.G."/>
            <person name="Floudas D."/>
            <person name="Copeland A."/>
            <person name="Barry K.W."/>
            <person name="Cichocki N."/>
            <person name="Veneault-Fourrey C."/>
            <person name="LaButti K."/>
            <person name="Lindquist E.A."/>
            <person name="Lipzen A."/>
            <person name="Lundell T."/>
            <person name="Morin E."/>
            <person name="Murat C."/>
            <person name="Sun H."/>
            <person name="Tunlid A."/>
            <person name="Henrissat B."/>
            <person name="Grigoriev I.V."/>
            <person name="Hibbett D.S."/>
            <person name="Martin F."/>
            <person name="Nordberg H.P."/>
            <person name="Cantor M.N."/>
            <person name="Hua S.X."/>
        </authorList>
    </citation>
    <scope>NUCLEOTIDE SEQUENCE [LARGE SCALE GENOMIC DNA]</scope>
    <source>
        <strain evidence="6 7">Zn</strain>
    </source>
</reference>
<dbReference type="OrthoDB" id="7130006at2759"/>
<feature type="active site" description="Proton donor" evidence="4">
    <location>
        <position position="315"/>
    </location>
</feature>
<reference evidence="7" key="2">
    <citation type="submission" date="2015-01" db="EMBL/GenBank/DDBJ databases">
        <title>Evolutionary Origins and Diversification of the Mycorrhizal Mutualists.</title>
        <authorList>
            <consortium name="DOE Joint Genome Institute"/>
            <consortium name="Mycorrhizal Genomics Consortium"/>
            <person name="Kohler A."/>
            <person name="Kuo A."/>
            <person name="Nagy L.G."/>
            <person name="Floudas D."/>
            <person name="Copeland A."/>
            <person name="Barry K.W."/>
            <person name="Cichocki N."/>
            <person name="Veneault-Fourrey C."/>
            <person name="LaButti K."/>
            <person name="Lindquist E.A."/>
            <person name="Lipzen A."/>
            <person name="Lundell T."/>
            <person name="Morin E."/>
            <person name="Murat C."/>
            <person name="Riley R."/>
            <person name="Ohm R."/>
            <person name="Sun H."/>
            <person name="Tunlid A."/>
            <person name="Henrissat B."/>
            <person name="Grigoriev I.V."/>
            <person name="Hibbett D.S."/>
            <person name="Martin F."/>
        </authorList>
    </citation>
    <scope>NUCLEOTIDE SEQUENCE [LARGE SCALE GENOMIC DNA]</scope>
    <source>
        <strain evidence="7">Zn</strain>
    </source>
</reference>
<keyword evidence="3" id="KW-0378">Hydrolase</keyword>
<dbReference type="InterPro" id="IPR029058">
    <property type="entry name" value="AB_hydrolase_fold"/>
</dbReference>
<dbReference type="Pfam" id="PF06441">
    <property type="entry name" value="EHN"/>
    <property type="match status" value="1"/>
</dbReference>
<dbReference type="GO" id="GO:0097176">
    <property type="term" value="P:epoxide metabolic process"/>
    <property type="evidence" value="ECO:0007669"/>
    <property type="project" value="TreeGrafter"/>
</dbReference>
<dbReference type="HOGENOM" id="CLU_019414_0_2_1"/>
<dbReference type="EMBL" id="KN832870">
    <property type="protein sequence ID" value="KIN06797.1"/>
    <property type="molecule type" value="Genomic_DNA"/>
</dbReference>
<dbReference type="GO" id="GO:0004301">
    <property type="term" value="F:epoxide hydrolase activity"/>
    <property type="evidence" value="ECO:0007669"/>
    <property type="project" value="TreeGrafter"/>
</dbReference>
<dbReference type="InterPro" id="IPR000639">
    <property type="entry name" value="Epox_hydrolase-like"/>
</dbReference>
<keyword evidence="2" id="KW-0058">Aromatic hydrocarbons catabolism</keyword>
<evidence type="ECO:0000256" key="4">
    <source>
        <dbReference type="PIRSR" id="PIRSR001112-1"/>
    </source>
</evidence>
<dbReference type="InterPro" id="IPR010497">
    <property type="entry name" value="Epoxide_hydro_N"/>
</dbReference>
<evidence type="ECO:0000259" key="5">
    <source>
        <dbReference type="Pfam" id="PF06441"/>
    </source>
</evidence>
<comment type="similarity">
    <text evidence="1">Belongs to the peptidase S33 family.</text>
</comment>
<dbReference type="Gene3D" id="3.40.50.1820">
    <property type="entry name" value="alpha/beta hydrolase"/>
    <property type="match status" value="1"/>
</dbReference>
<organism evidence="6 7">
    <name type="scientific">Oidiodendron maius (strain Zn)</name>
    <dbReference type="NCBI Taxonomy" id="913774"/>
    <lineage>
        <taxon>Eukaryota</taxon>
        <taxon>Fungi</taxon>
        <taxon>Dikarya</taxon>
        <taxon>Ascomycota</taxon>
        <taxon>Pezizomycotina</taxon>
        <taxon>Leotiomycetes</taxon>
        <taxon>Leotiomycetes incertae sedis</taxon>
        <taxon>Myxotrichaceae</taxon>
        <taxon>Oidiodendron</taxon>
    </lineage>
</organism>
<dbReference type="PRINTS" id="PR00412">
    <property type="entry name" value="EPOXHYDRLASE"/>
</dbReference>
<feature type="domain" description="Epoxide hydrolase N-terminal" evidence="5">
    <location>
        <begin position="4"/>
        <end position="116"/>
    </location>
</feature>
<evidence type="ECO:0000313" key="6">
    <source>
        <dbReference type="EMBL" id="KIN06797.1"/>
    </source>
</evidence>
<evidence type="ECO:0000313" key="7">
    <source>
        <dbReference type="Proteomes" id="UP000054321"/>
    </source>
</evidence>
<keyword evidence="7" id="KW-1185">Reference proteome</keyword>
<dbReference type="InterPro" id="IPR016292">
    <property type="entry name" value="Epoxide_hydrolase"/>
</dbReference>
<dbReference type="PIRSF" id="PIRSF001112">
    <property type="entry name" value="Epoxide_hydrolase"/>
    <property type="match status" value="1"/>
</dbReference>
<evidence type="ECO:0000256" key="2">
    <source>
        <dbReference type="ARBA" id="ARBA00022797"/>
    </source>
</evidence>
<dbReference type="InParanoid" id="A0A0C3HX39"/>
<dbReference type="PANTHER" id="PTHR21661">
    <property type="entry name" value="EPOXIDE HYDROLASE 1-RELATED"/>
    <property type="match status" value="1"/>
</dbReference>
<accession>A0A0C3HX39</accession>
<feature type="active site" description="Nucleophile" evidence="4">
    <location>
        <position position="181"/>
    </location>
</feature>
<evidence type="ECO:0000256" key="3">
    <source>
        <dbReference type="ARBA" id="ARBA00022801"/>
    </source>
</evidence>